<proteinExistence type="predicted"/>
<keyword evidence="2" id="KW-1185">Reference proteome</keyword>
<dbReference type="EMBL" id="JADBGQ010000009">
    <property type="protein sequence ID" value="KAG5377920.1"/>
    <property type="molecule type" value="Genomic_DNA"/>
</dbReference>
<dbReference type="Proteomes" id="UP000823674">
    <property type="component" value="Chromosome A07"/>
</dbReference>
<accession>A0ABQ7KWS8</accession>
<gene>
    <name evidence="1" type="primary">A07p004600.1_BraROA</name>
    <name evidence="1" type="ORF">IGI04_025762</name>
</gene>
<evidence type="ECO:0000313" key="1">
    <source>
        <dbReference type="EMBL" id="KAG5377920.1"/>
    </source>
</evidence>
<reference evidence="1 2" key="1">
    <citation type="submission" date="2021-03" db="EMBL/GenBank/DDBJ databases">
        <authorList>
            <person name="King G.J."/>
            <person name="Bancroft I."/>
            <person name="Baten A."/>
            <person name="Bloomfield J."/>
            <person name="Borpatragohain P."/>
            <person name="He Z."/>
            <person name="Irish N."/>
            <person name="Irwin J."/>
            <person name="Liu K."/>
            <person name="Mauleon R.P."/>
            <person name="Moore J."/>
            <person name="Morris R."/>
            <person name="Ostergaard L."/>
            <person name="Wang B."/>
            <person name="Wells R."/>
        </authorList>
    </citation>
    <scope>NUCLEOTIDE SEQUENCE [LARGE SCALE GENOMIC DNA]</scope>
    <source>
        <strain evidence="1">R-o-18</strain>
        <tissue evidence="1">Leaf</tissue>
    </source>
</reference>
<sequence>MVSFLFVAPPQQTGQNVESCRLDTCPLNQHAHSLTPKSKHILIVVLLLGMNLCTPFEIEAKPVFQEKWLMLQSFRFDLRTGQCSSTVQVRLLRYWEARYARLGGELMGVDMLLSF</sequence>
<organism evidence="1 2">
    <name type="scientific">Brassica rapa subsp. trilocularis</name>
    <dbReference type="NCBI Taxonomy" id="1813537"/>
    <lineage>
        <taxon>Eukaryota</taxon>
        <taxon>Viridiplantae</taxon>
        <taxon>Streptophyta</taxon>
        <taxon>Embryophyta</taxon>
        <taxon>Tracheophyta</taxon>
        <taxon>Spermatophyta</taxon>
        <taxon>Magnoliopsida</taxon>
        <taxon>eudicotyledons</taxon>
        <taxon>Gunneridae</taxon>
        <taxon>Pentapetalae</taxon>
        <taxon>rosids</taxon>
        <taxon>malvids</taxon>
        <taxon>Brassicales</taxon>
        <taxon>Brassicaceae</taxon>
        <taxon>Brassiceae</taxon>
        <taxon>Brassica</taxon>
    </lineage>
</organism>
<comment type="caution">
    <text evidence="1">The sequence shown here is derived from an EMBL/GenBank/DDBJ whole genome shotgun (WGS) entry which is preliminary data.</text>
</comment>
<protein>
    <submittedName>
        <fullName evidence="1">Uncharacterized protein</fullName>
    </submittedName>
</protein>
<evidence type="ECO:0000313" key="2">
    <source>
        <dbReference type="Proteomes" id="UP000823674"/>
    </source>
</evidence>
<name>A0ABQ7KWS8_BRACM</name>